<evidence type="ECO:0000313" key="4">
    <source>
        <dbReference type="EMBL" id="NHC14651.1"/>
    </source>
</evidence>
<reference evidence="4 5" key="1">
    <citation type="submission" date="2020-03" db="EMBL/GenBank/DDBJ databases">
        <title>Two novel Motilibacter sp.</title>
        <authorList>
            <person name="Liu S."/>
        </authorList>
    </citation>
    <scope>NUCLEOTIDE SEQUENCE [LARGE SCALE GENOMIC DNA]</scope>
    <source>
        <strain evidence="4 5">E257</strain>
    </source>
</reference>
<dbReference type="EMBL" id="JAANNP010000008">
    <property type="protein sequence ID" value="NHC14651.1"/>
    <property type="molecule type" value="Genomic_DNA"/>
</dbReference>
<dbReference type="InterPro" id="IPR058548">
    <property type="entry name" value="MlaB-like_STAS"/>
</dbReference>
<dbReference type="Proteomes" id="UP000800981">
    <property type="component" value="Unassembled WGS sequence"/>
</dbReference>
<protein>
    <recommendedName>
        <fullName evidence="2">Anti-sigma factor antagonist</fullName>
    </recommendedName>
</protein>
<comment type="similarity">
    <text evidence="1 2">Belongs to the anti-sigma-factor antagonist family.</text>
</comment>
<accession>A0ABX0GUQ8</accession>
<evidence type="ECO:0000256" key="2">
    <source>
        <dbReference type="RuleBase" id="RU003749"/>
    </source>
</evidence>
<sequence>MRAPATYSVALSGEVDLAMGARLDALASGYENGTTLDVRVDLREVSFMDSAGLAFVARLVRAALERGGEVVLVAPSPVVRRLLTVSGLDQLARVTTA</sequence>
<dbReference type="PANTHER" id="PTHR33495:SF2">
    <property type="entry name" value="ANTI-SIGMA FACTOR ANTAGONIST TM_1081-RELATED"/>
    <property type="match status" value="1"/>
</dbReference>
<keyword evidence="5" id="KW-1185">Reference proteome</keyword>
<dbReference type="InterPro" id="IPR003658">
    <property type="entry name" value="Anti-sigma_ant"/>
</dbReference>
<proteinExistence type="inferred from homology"/>
<feature type="domain" description="STAS" evidence="3">
    <location>
        <begin position="1"/>
        <end position="97"/>
    </location>
</feature>
<dbReference type="SUPFAM" id="SSF52091">
    <property type="entry name" value="SpoIIaa-like"/>
    <property type="match status" value="1"/>
</dbReference>
<evidence type="ECO:0000313" key="5">
    <source>
        <dbReference type="Proteomes" id="UP000800981"/>
    </source>
</evidence>
<evidence type="ECO:0000259" key="3">
    <source>
        <dbReference type="PROSITE" id="PS50801"/>
    </source>
</evidence>
<name>A0ABX0GUQ8_9ACTN</name>
<dbReference type="PANTHER" id="PTHR33495">
    <property type="entry name" value="ANTI-SIGMA FACTOR ANTAGONIST TM_1081-RELATED-RELATED"/>
    <property type="match status" value="1"/>
</dbReference>
<evidence type="ECO:0000256" key="1">
    <source>
        <dbReference type="ARBA" id="ARBA00009013"/>
    </source>
</evidence>
<gene>
    <name evidence="4" type="ORF">G9H71_12760</name>
</gene>
<dbReference type="PROSITE" id="PS50801">
    <property type="entry name" value="STAS"/>
    <property type="match status" value="1"/>
</dbReference>
<organism evidence="4 5">
    <name type="scientific">Motilibacter deserti</name>
    <dbReference type="NCBI Taxonomy" id="2714956"/>
    <lineage>
        <taxon>Bacteria</taxon>
        <taxon>Bacillati</taxon>
        <taxon>Actinomycetota</taxon>
        <taxon>Actinomycetes</taxon>
        <taxon>Motilibacterales</taxon>
        <taxon>Motilibacteraceae</taxon>
        <taxon>Motilibacter</taxon>
    </lineage>
</organism>
<dbReference type="InterPro" id="IPR002645">
    <property type="entry name" value="STAS_dom"/>
</dbReference>
<dbReference type="Pfam" id="PF13466">
    <property type="entry name" value="STAS_2"/>
    <property type="match status" value="1"/>
</dbReference>
<dbReference type="InterPro" id="IPR036513">
    <property type="entry name" value="STAS_dom_sf"/>
</dbReference>
<comment type="caution">
    <text evidence="4">The sequence shown here is derived from an EMBL/GenBank/DDBJ whole genome shotgun (WGS) entry which is preliminary data.</text>
</comment>
<dbReference type="RefSeq" id="WP_166282378.1">
    <property type="nucleotide sequence ID" value="NZ_JAANNP010000008.1"/>
</dbReference>
<dbReference type="NCBIfam" id="TIGR00377">
    <property type="entry name" value="ant_ant_sig"/>
    <property type="match status" value="1"/>
</dbReference>
<dbReference type="CDD" id="cd07043">
    <property type="entry name" value="STAS_anti-anti-sigma_factors"/>
    <property type="match status" value="1"/>
</dbReference>
<dbReference type="Gene3D" id="3.30.750.24">
    <property type="entry name" value="STAS domain"/>
    <property type="match status" value="1"/>
</dbReference>